<dbReference type="Pfam" id="PF11713">
    <property type="entry name" value="Peptidase_C80"/>
    <property type="match status" value="2"/>
</dbReference>
<evidence type="ECO:0000256" key="21">
    <source>
        <dbReference type="ARBA" id="ARBA00023200"/>
    </source>
</evidence>
<dbReference type="SUPFAM" id="SSF51120">
    <property type="entry name" value="beta-Roll"/>
    <property type="match status" value="3"/>
</dbReference>
<keyword evidence="20 24" id="KW-0472">Membrane</keyword>
<evidence type="ECO:0000256" key="4">
    <source>
        <dbReference type="ARBA" id="ARBA00022511"/>
    </source>
</evidence>
<keyword evidence="4" id="KW-1032">Host cell membrane</keyword>
<gene>
    <name evidence="26" type="ORF">CCS41_07175</name>
</gene>
<dbReference type="GO" id="GO:0008234">
    <property type="term" value="F:cysteine-type peptidase activity"/>
    <property type="evidence" value="ECO:0007669"/>
    <property type="project" value="UniProtKB-KW"/>
</dbReference>
<evidence type="ECO:0000256" key="13">
    <source>
        <dbReference type="ARBA" id="ARBA00022807"/>
    </source>
</evidence>
<evidence type="ECO:0000256" key="7">
    <source>
        <dbReference type="ARBA" id="ARBA00022670"/>
    </source>
</evidence>
<feature type="domain" description="Peptidase C80" evidence="25">
    <location>
        <begin position="304"/>
        <end position="511"/>
    </location>
</feature>
<feature type="compositionally biased region" description="Polar residues" evidence="23">
    <location>
        <begin position="2310"/>
        <end position="2320"/>
    </location>
</feature>
<dbReference type="InterPro" id="IPR038383">
    <property type="entry name" value="CPD_dom_sf"/>
</dbReference>
<reference evidence="26 27" key="1">
    <citation type="submission" date="2017-05" db="EMBL/GenBank/DDBJ databases">
        <title>Genome sequence of Candidatus Fukatsuia symbiotica and Candidatus Hamiltonella defensa from Acyrthosiphon pisum strain 5D.</title>
        <authorList>
            <person name="Patel V.A."/>
            <person name="Chevignon G."/>
            <person name="Russell J.A."/>
            <person name="Oliver K.M."/>
        </authorList>
    </citation>
    <scope>NUCLEOTIDE SEQUENCE [LARGE SCALE GENOMIC DNA]</scope>
    <source>
        <strain evidence="26 27">5D</strain>
    </source>
</reference>
<name>A0A2U8I587_9GAMM</name>
<evidence type="ECO:0000313" key="27">
    <source>
        <dbReference type="Proteomes" id="UP000261875"/>
    </source>
</evidence>
<evidence type="ECO:0000256" key="24">
    <source>
        <dbReference type="SAM" id="Phobius"/>
    </source>
</evidence>
<dbReference type="Proteomes" id="UP000261875">
    <property type="component" value="Chromosome"/>
</dbReference>
<dbReference type="STRING" id="1878942.GCA_900128755_00423"/>
<dbReference type="Pfam" id="PF00353">
    <property type="entry name" value="HemolysinCabind"/>
    <property type="match status" value="5"/>
</dbReference>
<keyword evidence="16" id="KW-0460">Magnesium</keyword>
<dbReference type="OrthoDB" id="8481600at2"/>
<dbReference type="InterPro" id="IPR011049">
    <property type="entry name" value="Serralysin-like_metalloprot_C"/>
</dbReference>
<keyword evidence="21" id="KW-1035">Host cytoplasm</keyword>
<evidence type="ECO:0000256" key="12">
    <source>
        <dbReference type="ARBA" id="ARBA00022801"/>
    </source>
</evidence>
<evidence type="ECO:0000256" key="18">
    <source>
        <dbReference type="ARBA" id="ARBA00023026"/>
    </source>
</evidence>
<evidence type="ECO:0000256" key="2">
    <source>
        <dbReference type="ARBA" id="ARBA00004165"/>
    </source>
</evidence>
<keyword evidence="24" id="KW-0812">Transmembrane</keyword>
<dbReference type="RefSeq" id="WP_119797447.1">
    <property type="nucleotide sequence ID" value="NZ_CP021659.1"/>
</dbReference>
<evidence type="ECO:0000256" key="19">
    <source>
        <dbReference type="ARBA" id="ARBA00023121"/>
    </source>
</evidence>
<feature type="transmembrane region" description="Helical" evidence="24">
    <location>
        <begin position="1779"/>
        <end position="1802"/>
    </location>
</feature>
<dbReference type="GO" id="GO:0044164">
    <property type="term" value="C:host cell cytosol"/>
    <property type="evidence" value="ECO:0007669"/>
    <property type="project" value="UniProtKB-SubCell"/>
</dbReference>
<dbReference type="Gene3D" id="2.130.10.130">
    <property type="entry name" value="Integrin alpha, N-terminal"/>
    <property type="match status" value="1"/>
</dbReference>
<dbReference type="PROSITE" id="PS51771">
    <property type="entry name" value="CGT_MARTX_CPD"/>
    <property type="match status" value="2"/>
</dbReference>
<dbReference type="Gene3D" id="2.150.10.10">
    <property type="entry name" value="Serralysin-like metalloprotease, C-terminal"/>
    <property type="match status" value="4"/>
</dbReference>
<feature type="region of interest" description="Disordered" evidence="23">
    <location>
        <begin position="2942"/>
        <end position="2967"/>
    </location>
</feature>
<keyword evidence="5" id="KW-0964">Secreted</keyword>
<evidence type="ECO:0000256" key="17">
    <source>
        <dbReference type="ARBA" id="ARBA00022870"/>
    </source>
</evidence>
<dbReference type="InterPro" id="IPR001343">
    <property type="entry name" value="Hemolysn_Ca-bd"/>
</dbReference>
<feature type="region of interest" description="Disordered" evidence="23">
    <location>
        <begin position="2302"/>
        <end position="2324"/>
    </location>
</feature>
<dbReference type="PANTHER" id="PTHR38340">
    <property type="entry name" value="S-LAYER PROTEIN"/>
    <property type="match status" value="1"/>
</dbReference>
<feature type="transmembrane region" description="Helical" evidence="24">
    <location>
        <begin position="1809"/>
        <end position="1831"/>
    </location>
</feature>
<evidence type="ECO:0000256" key="11">
    <source>
        <dbReference type="ARBA" id="ARBA00022737"/>
    </source>
</evidence>
<evidence type="ECO:0000256" key="20">
    <source>
        <dbReference type="ARBA" id="ARBA00023136"/>
    </source>
</evidence>
<keyword evidence="19" id="KW-0446">Lipid-binding</keyword>
<keyword evidence="14" id="KW-0068">Autocatalytic cleavage</keyword>
<proteinExistence type="predicted"/>
<keyword evidence="11" id="KW-0677">Repeat</keyword>
<keyword evidence="13" id="KW-0788">Thiol protease</keyword>
<accession>A0A2U8I587</accession>
<evidence type="ECO:0000256" key="6">
    <source>
        <dbReference type="ARBA" id="ARBA00022656"/>
    </source>
</evidence>
<dbReference type="PRINTS" id="PR00313">
    <property type="entry name" value="CABNDNGRPT"/>
</dbReference>
<dbReference type="GO" id="GO:0008289">
    <property type="term" value="F:lipid binding"/>
    <property type="evidence" value="ECO:0007669"/>
    <property type="project" value="UniProtKB-KW"/>
</dbReference>
<keyword evidence="24" id="KW-1133">Transmembrane helix</keyword>
<dbReference type="PANTHER" id="PTHR38340:SF1">
    <property type="entry name" value="S-LAYER PROTEIN"/>
    <property type="match status" value="1"/>
</dbReference>
<evidence type="ECO:0000256" key="15">
    <source>
        <dbReference type="ARBA" id="ARBA00022837"/>
    </source>
</evidence>
<dbReference type="GO" id="GO:0005576">
    <property type="term" value="C:extracellular region"/>
    <property type="evidence" value="ECO:0007669"/>
    <property type="project" value="UniProtKB-SubCell"/>
</dbReference>
<evidence type="ECO:0000259" key="25">
    <source>
        <dbReference type="PROSITE" id="PS51771"/>
    </source>
</evidence>
<dbReference type="PROSITE" id="PS00330">
    <property type="entry name" value="HEMOLYSIN_CALCIUM"/>
    <property type="match status" value="5"/>
</dbReference>
<dbReference type="GO" id="GO:0016740">
    <property type="term" value="F:transferase activity"/>
    <property type="evidence" value="ECO:0007669"/>
    <property type="project" value="UniProtKB-KW"/>
</dbReference>
<dbReference type="KEGG" id="fsm:CCS41_07175"/>
<sequence>MLAKLELRSVGDQRNPENRRNFFFRDIRNHRRRMLATYGDKAHLRREQKARITQIEKMYRSIYHTDVAIWDQQYSTEALNRLNQQLTQQPNVREQLAFLLAERQGLLMNSHNGDYGYQRSDYVTTAFIVQHMDTLKELGISILGLPLDKVTQTFIDHFRRNPRQPISPYLKSVLKKEGLTTLFIAACQKGLKVVALGQTYQPYAETYIQGVANTLAEEKLTSIPVGEKFIAIGDSHLLLSSAGYDRFLPGLAHRLRLPVLQIVNNQLSIQPDDISRRIASVGLHTSGPAKRNNVESWQKIEVSPHERNSQTRFDGILILQLEDDAESMKAAANLAAKHPDKSVLFQCDKHGNLRWVHGNPFVLAGNIRWHLVGHGRGGTNDHNHTSLAEYSPFELYQVVEQVRNKLSINYHIQGVVPHEIVLMGCGLASSDIESEDYRTQVDTLLNRRQAGQSTKTPIKVIAYRTTLDVDRQGHRRTLENPHRLQRNRHENRMTSGKLGMTSAQWSNVISWVQRIDPTYSHSQAEVFLNQFNYFVETRLSNYQLMLQAIEQNGTSLASIRPGPTDSNGYHLPTTWTIVEVAATRQQSPRVSLAIPQENEYWAQKVKEEFSSLKKGKQQAFRMLRILYPTENDIETLWKSFNLSGEARQQFVFELTNTAVLPSWAQQYKISSLDPNNLQRFDHLRAVTDPIIARLQKSNEGSVYEDDRRAIFDFSDQFITSYAAARGYQTNQKRAFFRTDISGVFRGDHRTPYKLALDEKMLAFDDNHAQRHTTDTTLYASTSYQHDAVRYGYGKFVYLIDTRGLEAVPVADNVVLNPKNSTTGNLTVSAEVYISVPSTTGIPSSRIWLVDSEGQEAVNVADLAEHFYNDLIDLEEETLQGKKSEIYDRLFYKARHKGLRLLDISEITQPDATQNIRDYQHPHYQHVDQGLNALGSAKRENVDHWIKPVVNIDNTHTAGEGKKSRIIIQLENDAESKRSAGDLASKHPNESVIFQRDVQGKLRLVYGDPDTLGNELYLLFVGHGRGGENDAHNNSTLAEYNAAGLAEVTRQMVGVLNTQYHLHRPISKLILVGCALVNDDQNSGFLFEFVPKLLEQGIKPTTLVAYSAEIKISRKESAQGVGHKHRMSADTEDNRASAVRLSLTLDAKQNNYFPTIQNETQNDFAVRLQRVMTIVNDLTSQQIQLDALNAQQQHDLADFFHYPDGDLNEERVHQLITHEQDYRLWRNEAEQLLQLRGVHRQLSALSGQTALEKTQAWNNHQVHSITAWQEITDGINGIKIDLAPQALFIGDNSPQAHASATAAALGWLHSRTQGENVSQHYLNGLNTYAEINEHHTDGPLSDNDTLQVQKFRLLFDALRSTPDRSPDIFTRQALPTTYTEVAEGNYLLKIGQHALTLSISQDETGSRTFDLYDPNAGAIRIRGSDTNQNQQTLHAALQTYQAHLNNSPMQTVDNPSVPVLYKVDIAAARKRFSTLAQLKTLLDDFKSESQRLATAGNMTLSNVAISVRILGKMGARIKGKPFSVAHLTQLTPSELADQLHFDVKKLSRYLHQADYTDTATQQAVRFLKQQIMVKGNTESLLAPSHHATAATSALEQLRIIDQYVTLIPLDETVHTIPIPVDPHKTTQIRATLQIEPTLGTAVKNVPITTGWTKLNRISGHVGRTMQGYGYLRALRDIAKYDALLKNDHLSVEQREYLTFEKNLALFSLTSNIAIDLIQEGFGLWSSRLAQLGMRSGFKLQLARFGGPVLGVLSSGFDIYQAYRAFTQLAVTTDPKLRQDLLVNGSLSVAGALVSIGVPVAFAIGGTTASVAGPVGLVIGAALLLAGGIYSAVREVEDIKKVVPLTDWQTLRSGWLAFWNQHQDPHVANSLTRHQTEQEAEKTIKTQREEEARKLLNANINIETLYLSLGKPKLIKHHYKKIVAKDLADNEHSIRDHIPLTEDPTKTMHAEAARYITKHSAPMVDLTFKEGPTVVNSKYTYFTYSWQETDDIVSSGVKMPGSVLQKSFIGAFRQVGHFINGTEDEHAALKRELACLNPLQNDYRTVMGDFNGDGARDIGYLSTQGFYLLLSDKQGRYTERQHIAEIRLISGLTVRTLVGDIDGDKQDDIVILIESQYPTRILLAKENGRFIETFPQGVPVPPSINIDAVPVLVDIDQDGHADLVSFTRNIIKSGVHNVNRLDGINISYGKKTGEFDQPHVLPFSELAIAQPAVSQYTHRVAGDINGDGYGDIVSLTAEGKLYTLLGTGNRRNPFVALAEQQHAGITQLARDFNTAQVQLGDMNNDGFADLMVIQANGRYTLAEGKKDGTFGSPHTDTGSNETGRTRPNRLAIRGEQHTLGIGQDENGQNQLLSLNKAGVINAHSLTSTLIKETVAWFSLGGGKDTVTGQTTQKNVFEVGIGPKQFTGGRLADSFLLMGQPAPDDERDASVLNGGMEPTETGTLSTDTDDRVIGAAALKNGEGYDINLVERVARYRKSKKVITNLHNIEHAYGHRETDDTLVGDDADNQLNGMGGYDVLRGNGGNDRLTLQEGLAIGGTGIDSYHILQHQRSEEVSVVLEESTSRQELSKIILDYKAAAINNISLQNGDVEWALRNDNGHITRLTLRNMYAVSPDGKQQNLQHNYVLYTNDGLCLTGWPATLSQNPDTSWPSLTPLQAQYVIAHDQSRRVHLMAAPPEQIKVELQTSESLGRIDVKVNGQSVSNNENNAPTVLPNFLQLSLVGTEFSTAVQGDEKDNRLSTTPSAGDEDNSRTRIDTLVGKGGADQYFIGSGTRHVIIDNQDDHNNTDKVAAQDMLILPWSLKETCIDQQGDDIELRHYQTPGIYPTIRILNFMLSERYRHLLLQGKGGAFEPLLINPQKQVTVGQAVATEQNDIILIRHETALIDKKLNLLAGNDIFSDLSEGGYHVQGGAGNDFIAFEQGDNILEGNAGDDILKGGAGSDKLYGNQGHDQLDGGQGDDELNGGEGDDTYRYTLGDGHDVIHDNAGKNSLQLFGDISLSSIRTRRMGHDLQIIFTALDSNGDDDETQAITLSNGYHNHVIDSIEIAGKFYTVDQLKANTCIQFTATNNSIHGIRGKTGDDRLTGGAGIDWIDGGAGRDWIDGGAGDDELDGQSGNDQLYGRQGNDKLNGGTGNDLLDGGEGKDLLGGGKGNDQLYAGKGDDMLVGGEGNDYLRGHEGDDTYLYWKGDGHDIIRDSNGANTVKFSGHHFTLENFLFKTIANDLIIFILDGQGRVDGSVQVKDQFRSSSDGTVKIKVQERELTRKDIQQRTAPCSSDSVGYQYLTQAIAAMPTEASMQAASESMLFSAAPRQQPLATSNAVI</sequence>
<evidence type="ECO:0000256" key="23">
    <source>
        <dbReference type="SAM" id="MobiDB-lite"/>
    </source>
</evidence>
<evidence type="ECO:0000256" key="5">
    <source>
        <dbReference type="ARBA" id="ARBA00022525"/>
    </source>
</evidence>
<evidence type="ECO:0000256" key="16">
    <source>
        <dbReference type="ARBA" id="ARBA00022842"/>
    </source>
</evidence>
<evidence type="ECO:0000256" key="1">
    <source>
        <dbReference type="ARBA" id="ARBA00001946"/>
    </source>
</evidence>
<feature type="region of interest" description="Disordered" evidence="23">
    <location>
        <begin position="3099"/>
        <end position="3131"/>
    </location>
</feature>
<keyword evidence="9" id="KW-0479">Metal-binding</keyword>
<dbReference type="InterPro" id="IPR018511">
    <property type="entry name" value="Hemolysin-typ_Ca-bd_CS"/>
</dbReference>
<keyword evidence="27" id="KW-1185">Reference proteome</keyword>
<dbReference type="Gene3D" id="3.40.50.11050">
    <property type="match status" value="2"/>
</dbReference>
<evidence type="ECO:0000256" key="22">
    <source>
        <dbReference type="ARBA" id="ARBA00023586"/>
    </source>
</evidence>
<dbReference type="GO" id="GO:0005509">
    <property type="term" value="F:calcium ion binding"/>
    <property type="evidence" value="ECO:0007669"/>
    <property type="project" value="InterPro"/>
</dbReference>
<feature type="compositionally biased region" description="Acidic residues" evidence="23">
    <location>
        <begin position="2954"/>
        <end position="2965"/>
    </location>
</feature>
<dbReference type="InterPro" id="IPR028994">
    <property type="entry name" value="Integrin_alpha_N"/>
</dbReference>
<dbReference type="EMBL" id="CP021659">
    <property type="protein sequence ID" value="AWK14300.1"/>
    <property type="molecule type" value="Genomic_DNA"/>
</dbReference>
<dbReference type="GO" id="GO:0090729">
    <property type="term" value="F:toxin activity"/>
    <property type="evidence" value="ECO:0007669"/>
    <property type="project" value="UniProtKB-KW"/>
</dbReference>
<keyword evidence="17" id="KW-1043">Host membrane</keyword>
<dbReference type="InterPro" id="IPR013517">
    <property type="entry name" value="FG-GAP"/>
</dbReference>
<dbReference type="SUPFAM" id="SSF69318">
    <property type="entry name" value="Integrin alpha N-terminal domain"/>
    <property type="match status" value="1"/>
</dbReference>
<evidence type="ECO:0000313" key="26">
    <source>
        <dbReference type="EMBL" id="AWK14300.1"/>
    </source>
</evidence>
<dbReference type="SUPFAM" id="SSF159501">
    <property type="entry name" value="EreA/ChaN-like"/>
    <property type="match status" value="1"/>
</dbReference>
<comment type="cofactor">
    <cofactor evidence="1">
        <name>Mg(2+)</name>
        <dbReference type="ChEBI" id="CHEBI:18420"/>
    </cofactor>
</comment>
<evidence type="ECO:0000256" key="14">
    <source>
        <dbReference type="ARBA" id="ARBA00022813"/>
    </source>
</evidence>
<keyword evidence="6" id="KW-0800">Toxin</keyword>
<keyword evidence="10" id="KW-0732">Signal</keyword>
<dbReference type="Pfam" id="PF13517">
    <property type="entry name" value="FG-GAP_3"/>
    <property type="match status" value="2"/>
</dbReference>
<dbReference type="GO" id="GO:0006508">
    <property type="term" value="P:proteolysis"/>
    <property type="evidence" value="ECO:0007669"/>
    <property type="project" value="UniProtKB-KW"/>
</dbReference>
<evidence type="ECO:0000256" key="10">
    <source>
        <dbReference type="ARBA" id="ARBA00022729"/>
    </source>
</evidence>
<keyword evidence="18" id="KW-0843">Virulence</keyword>
<evidence type="ECO:0000256" key="8">
    <source>
        <dbReference type="ARBA" id="ARBA00022679"/>
    </source>
</evidence>
<comment type="subcellular location">
    <subcellularLocation>
        <location evidence="2">Host cell membrane</location>
    </subcellularLocation>
    <subcellularLocation>
        <location evidence="22">Host cytoplasm</location>
        <location evidence="22">Host cytosol</location>
    </subcellularLocation>
    <subcellularLocation>
        <location evidence="3">Secreted</location>
    </subcellularLocation>
</comment>
<dbReference type="Gene3D" id="3.40.50.11550">
    <property type="match status" value="1"/>
</dbReference>
<organism evidence="26 27">
    <name type="scientific">Candidatus Fukatsuia symbiotica</name>
    <dbReference type="NCBI Taxonomy" id="1878942"/>
    <lineage>
        <taxon>Bacteria</taxon>
        <taxon>Pseudomonadati</taxon>
        <taxon>Pseudomonadota</taxon>
        <taxon>Gammaproteobacteria</taxon>
        <taxon>Enterobacterales</taxon>
        <taxon>Yersiniaceae</taxon>
        <taxon>Candidatus Fukatsuia</taxon>
    </lineage>
</organism>
<dbReference type="InterPro" id="IPR020974">
    <property type="entry name" value="CPD_dom"/>
</dbReference>
<feature type="domain" description="Peptidase C80" evidence="25">
    <location>
        <begin position="952"/>
        <end position="1142"/>
    </location>
</feature>
<keyword evidence="12" id="KW-0378">Hydrolase</keyword>
<evidence type="ECO:0000256" key="9">
    <source>
        <dbReference type="ARBA" id="ARBA00022723"/>
    </source>
</evidence>
<keyword evidence="15" id="KW-0106">Calcium</keyword>
<protein>
    <recommendedName>
        <fullName evidence="25">Peptidase C80 domain-containing protein</fullName>
    </recommendedName>
</protein>
<evidence type="ECO:0000256" key="3">
    <source>
        <dbReference type="ARBA" id="ARBA00004613"/>
    </source>
</evidence>
<dbReference type="InterPro" id="IPR050557">
    <property type="entry name" value="RTX_toxin/Mannuronan_C5-epim"/>
</dbReference>
<keyword evidence="8" id="KW-0808">Transferase</keyword>
<feature type="region of interest" description="Disordered" evidence="23">
    <location>
        <begin position="2727"/>
        <end position="2750"/>
    </location>
</feature>
<dbReference type="GO" id="GO:0020002">
    <property type="term" value="C:host cell plasma membrane"/>
    <property type="evidence" value="ECO:0007669"/>
    <property type="project" value="UniProtKB-SubCell"/>
</dbReference>
<keyword evidence="7" id="KW-0645">Protease</keyword>